<keyword evidence="2" id="KW-1185">Reference proteome</keyword>
<evidence type="ECO:0000313" key="1">
    <source>
        <dbReference type="EMBL" id="CAJ1078576.1"/>
    </source>
</evidence>
<accession>A0AAV1GXR5</accession>
<protein>
    <submittedName>
        <fullName evidence="1">Uncharacterized protein</fullName>
    </submittedName>
</protein>
<proteinExistence type="predicted"/>
<reference evidence="1" key="1">
    <citation type="submission" date="2023-08" db="EMBL/GenBank/DDBJ databases">
        <authorList>
            <person name="Alioto T."/>
            <person name="Alioto T."/>
            <person name="Gomez Garrido J."/>
        </authorList>
    </citation>
    <scope>NUCLEOTIDE SEQUENCE</scope>
</reference>
<evidence type="ECO:0000313" key="2">
    <source>
        <dbReference type="Proteomes" id="UP001178508"/>
    </source>
</evidence>
<gene>
    <name evidence="1" type="ORF">XNOV1_A002690</name>
</gene>
<organism evidence="1 2">
    <name type="scientific">Xyrichtys novacula</name>
    <name type="common">Pearly razorfish</name>
    <name type="synonym">Hemipteronotus novacula</name>
    <dbReference type="NCBI Taxonomy" id="13765"/>
    <lineage>
        <taxon>Eukaryota</taxon>
        <taxon>Metazoa</taxon>
        <taxon>Chordata</taxon>
        <taxon>Craniata</taxon>
        <taxon>Vertebrata</taxon>
        <taxon>Euteleostomi</taxon>
        <taxon>Actinopterygii</taxon>
        <taxon>Neopterygii</taxon>
        <taxon>Teleostei</taxon>
        <taxon>Neoteleostei</taxon>
        <taxon>Acanthomorphata</taxon>
        <taxon>Eupercaria</taxon>
        <taxon>Labriformes</taxon>
        <taxon>Labridae</taxon>
        <taxon>Xyrichtys</taxon>
    </lineage>
</organism>
<sequence>MFTSDCEEESSADANYNHSWISQSLQLTSSSGRTLAPTADRLMLIKLLLPVFISQSSSSVTQSSSLLLLLFLLISSPQRQTITSRPSHVNVQSSAEVSEDEEVTVKGWRGAEEMFLTQLARHVSPDTAGR</sequence>
<dbReference type="EMBL" id="OY660881">
    <property type="protein sequence ID" value="CAJ1078576.1"/>
    <property type="molecule type" value="Genomic_DNA"/>
</dbReference>
<dbReference type="Proteomes" id="UP001178508">
    <property type="component" value="Chromosome 18"/>
</dbReference>
<name>A0AAV1GXR5_XYRNO</name>
<dbReference type="AlphaFoldDB" id="A0AAV1GXR5"/>